<dbReference type="Pfam" id="PF00333">
    <property type="entry name" value="Ribosomal_S5"/>
    <property type="match status" value="1"/>
</dbReference>
<dbReference type="InterPro" id="IPR005324">
    <property type="entry name" value="Ribosomal_uS5_C"/>
</dbReference>
<dbReference type="Proteomes" id="UP000886523">
    <property type="component" value="Unassembled WGS sequence"/>
</dbReference>
<dbReference type="GO" id="GO:0006412">
    <property type="term" value="P:translation"/>
    <property type="evidence" value="ECO:0007669"/>
    <property type="project" value="InterPro"/>
</dbReference>
<sequence>IRDLHRYPLIVKRVVQQTPKGRMASYFAMVAVGNGEGVMGIGQGKDSESTVAAESKAYTDAIKRLDTVARFEDRTIFTEAYIKLGSTKITMWPRPAGFGLAVNPYIHQICKAAGIRDLSAKVIGSRNGMQVVKAVTMLLHGGSTPLGFGDGVGGKGRRLEAKEGIR</sequence>
<dbReference type="InterPro" id="IPR014721">
    <property type="entry name" value="Ribsml_uS5_D2-typ_fold_subgr"/>
</dbReference>
<evidence type="ECO:0000256" key="8">
    <source>
        <dbReference type="PROSITE-ProRule" id="PRU00268"/>
    </source>
</evidence>
<gene>
    <name evidence="11" type="ORF">BS47DRAFT_1285972</name>
</gene>
<dbReference type="Pfam" id="PF03719">
    <property type="entry name" value="Ribosomal_S5_C"/>
    <property type="match status" value="1"/>
</dbReference>
<evidence type="ECO:0000256" key="1">
    <source>
        <dbReference type="ARBA" id="ARBA00004173"/>
    </source>
</evidence>
<evidence type="ECO:0000256" key="4">
    <source>
        <dbReference type="ARBA" id="ARBA00023128"/>
    </source>
</evidence>
<dbReference type="InterPro" id="IPR020568">
    <property type="entry name" value="Ribosomal_Su5_D2-typ_SF"/>
</dbReference>
<dbReference type="Gene3D" id="3.30.160.20">
    <property type="match status" value="1"/>
</dbReference>
<keyword evidence="12" id="KW-1185">Reference proteome</keyword>
<evidence type="ECO:0000256" key="6">
    <source>
        <dbReference type="ARBA" id="ARBA00039335"/>
    </source>
</evidence>
<dbReference type="InterPro" id="IPR013810">
    <property type="entry name" value="Ribosomal_uS5_N"/>
</dbReference>
<dbReference type="GO" id="GO:0003723">
    <property type="term" value="F:RNA binding"/>
    <property type="evidence" value="ECO:0007669"/>
    <property type="project" value="InterPro"/>
</dbReference>
<dbReference type="Gene3D" id="3.30.230.10">
    <property type="match status" value="1"/>
</dbReference>
<comment type="similarity">
    <text evidence="2 9">Belongs to the universal ribosomal protein uS5 family.</text>
</comment>
<dbReference type="AlphaFoldDB" id="A0A9P6B4P3"/>
<name>A0A9P6B4P3_9AGAM</name>
<comment type="subcellular location">
    <subcellularLocation>
        <location evidence="1">Mitochondrion</location>
    </subcellularLocation>
</comment>
<dbReference type="EMBL" id="MU128930">
    <property type="protein sequence ID" value="KAF9517663.1"/>
    <property type="molecule type" value="Genomic_DNA"/>
</dbReference>
<dbReference type="SUPFAM" id="SSF54768">
    <property type="entry name" value="dsRNA-binding domain-like"/>
    <property type="match status" value="1"/>
</dbReference>
<evidence type="ECO:0000313" key="12">
    <source>
        <dbReference type="Proteomes" id="UP000886523"/>
    </source>
</evidence>
<dbReference type="InterPro" id="IPR000851">
    <property type="entry name" value="Ribosomal_uS5"/>
</dbReference>
<feature type="domain" description="S5 DRBM" evidence="10">
    <location>
        <begin position="4"/>
        <end position="68"/>
    </location>
</feature>
<dbReference type="GO" id="GO:0005763">
    <property type="term" value="C:mitochondrial small ribosomal subunit"/>
    <property type="evidence" value="ECO:0007669"/>
    <property type="project" value="UniProtKB-ARBA"/>
</dbReference>
<dbReference type="PANTHER" id="PTHR48277:SF1">
    <property type="entry name" value="MITOCHONDRIAL RIBOSOMAL PROTEIN S5"/>
    <property type="match status" value="1"/>
</dbReference>
<evidence type="ECO:0000313" key="11">
    <source>
        <dbReference type="EMBL" id="KAF9517663.1"/>
    </source>
</evidence>
<keyword evidence="5 8" id="KW-0687">Ribonucleoprotein</keyword>
<dbReference type="OrthoDB" id="309483at2759"/>
<comment type="caution">
    <text evidence="11">The sequence shown here is derived from an EMBL/GenBank/DDBJ whole genome shotgun (WGS) entry which is preliminary data.</text>
</comment>
<dbReference type="FunFam" id="3.30.230.10:FF:000002">
    <property type="entry name" value="30S ribosomal protein S5"/>
    <property type="match status" value="1"/>
</dbReference>
<evidence type="ECO:0000259" key="10">
    <source>
        <dbReference type="PROSITE" id="PS50881"/>
    </source>
</evidence>
<evidence type="ECO:0000256" key="5">
    <source>
        <dbReference type="ARBA" id="ARBA00023274"/>
    </source>
</evidence>
<evidence type="ECO:0000256" key="7">
    <source>
        <dbReference type="ARBA" id="ARBA00041606"/>
    </source>
</evidence>
<feature type="non-terminal residue" evidence="11">
    <location>
        <position position="1"/>
    </location>
</feature>
<evidence type="ECO:0000256" key="2">
    <source>
        <dbReference type="ARBA" id="ARBA00008945"/>
    </source>
</evidence>
<dbReference type="FunFam" id="3.30.160.20:FF:000022">
    <property type="entry name" value="28S ribosomal protein S5, mitochondrial"/>
    <property type="match status" value="1"/>
</dbReference>
<dbReference type="GO" id="GO:0003735">
    <property type="term" value="F:structural constituent of ribosome"/>
    <property type="evidence" value="ECO:0007669"/>
    <property type="project" value="UniProtKB-UniRule"/>
</dbReference>
<accession>A0A9P6B4P3</accession>
<keyword evidence="3 8" id="KW-0689">Ribosomal protein</keyword>
<protein>
    <recommendedName>
        <fullName evidence="6">Small ribosomal subunit protein uS5m</fullName>
    </recommendedName>
    <alternativeName>
        <fullName evidence="7">28S ribosomal protein S5, mitochondrial</fullName>
    </alternativeName>
</protein>
<dbReference type="SUPFAM" id="SSF54211">
    <property type="entry name" value="Ribosomal protein S5 domain 2-like"/>
    <property type="match status" value="1"/>
</dbReference>
<reference evidence="11" key="1">
    <citation type="journal article" date="2020" name="Nat. Commun.">
        <title>Large-scale genome sequencing of mycorrhizal fungi provides insights into the early evolution of symbiotic traits.</title>
        <authorList>
            <person name="Miyauchi S."/>
            <person name="Kiss E."/>
            <person name="Kuo A."/>
            <person name="Drula E."/>
            <person name="Kohler A."/>
            <person name="Sanchez-Garcia M."/>
            <person name="Morin E."/>
            <person name="Andreopoulos B."/>
            <person name="Barry K.W."/>
            <person name="Bonito G."/>
            <person name="Buee M."/>
            <person name="Carver A."/>
            <person name="Chen C."/>
            <person name="Cichocki N."/>
            <person name="Clum A."/>
            <person name="Culley D."/>
            <person name="Crous P.W."/>
            <person name="Fauchery L."/>
            <person name="Girlanda M."/>
            <person name="Hayes R.D."/>
            <person name="Keri Z."/>
            <person name="LaButti K."/>
            <person name="Lipzen A."/>
            <person name="Lombard V."/>
            <person name="Magnuson J."/>
            <person name="Maillard F."/>
            <person name="Murat C."/>
            <person name="Nolan M."/>
            <person name="Ohm R.A."/>
            <person name="Pangilinan J."/>
            <person name="Pereira M.F."/>
            <person name="Perotto S."/>
            <person name="Peter M."/>
            <person name="Pfister S."/>
            <person name="Riley R."/>
            <person name="Sitrit Y."/>
            <person name="Stielow J.B."/>
            <person name="Szollosi G."/>
            <person name="Zifcakova L."/>
            <person name="Stursova M."/>
            <person name="Spatafora J.W."/>
            <person name="Tedersoo L."/>
            <person name="Vaario L.M."/>
            <person name="Yamada A."/>
            <person name="Yan M."/>
            <person name="Wang P."/>
            <person name="Xu J."/>
            <person name="Bruns T."/>
            <person name="Baldrian P."/>
            <person name="Vilgalys R."/>
            <person name="Dunand C."/>
            <person name="Henrissat B."/>
            <person name="Grigoriev I.V."/>
            <person name="Hibbett D."/>
            <person name="Nagy L.G."/>
            <person name="Martin F.M."/>
        </authorList>
    </citation>
    <scope>NUCLEOTIDE SEQUENCE</scope>
    <source>
        <strain evidence="11">UP504</strain>
    </source>
</reference>
<feature type="non-terminal residue" evidence="11">
    <location>
        <position position="166"/>
    </location>
</feature>
<proteinExistence type="inferred from homology"/>
<evidence type="ECO:0000256" key="9">
    <source>
        <dbReference type="RuleBase" id="RU003823"/>
    </source>
</evidence>
<keyword evidence="4" id="KW-0496">Mitochondrion</keyword>
<organism evidence="11 12">
    <name type="scientific">Hydnum rufescens UP504</name>
    <dbReference type="NCBI Taxonomy" id="1448309"/>
    <lineage>
        <taxon>Eukaryota</taxon>
        <taxon>Fungi</taxon>
        <taxon>Dikarya</taxon>
        <taxon>Basidiomycota</taxon>
        <taxon>Agaricomycotina</taxon>
        <taxon>Agaricomycetes</taxon>
        <taxon>Cantharellales</taxon>
        <taxon>Hydnaceae</taxon>
        <taxon>Hydnum</taxon>
    </lineage>
</organism>
<evidence type="ECO:0000256" key="3">
    <source>
        <dbReference type="ARBA" id="ARBA00022980"/>
    </source>
</evidence>
<dbReference type="PROSITE" id="PS50881">
    <property type="entry name" value="S5_DSRBD"/>
    <property type="match status" value="1"/>
</dbReference>
<dbReference type="GO" id="GO:0005743">
    <property type="term" value="C:mitochondrial inner membrane"/>
    <property type="evidence" value="ECO:0007669"/>
    <property type="project" value="UniProtKB-ARBA"/>
</dbReference>
<dbReference type="PANTHER" id="PTHR48277">
    <property type="entry name" value="MITOCHONDRIAL RIBOSOMAL PROTEIN S5"/>
    <property type="match status" value="1"/>
</dbReference>